<comment type="caution">
    <text evidence="1">The sequence shown here is derived from an EMBL/GenBank/DDBJ whole genome shotgun (WGS) entry which is preliminary data.</text>
</comment>
<dbReference type="EMBL" id="CM023470">
    <property type="protein sequence ID" value="KAH7978063.1"/>
    <property type="molecule type" value="Genomic_DNA"/>
</dbReference>
<sequence length="252" mass="29093">MFPDSRIAEKFSCSRTKATYLISDGLGPYLRRNVLEVGWPDVYYTIQIDETPKPEQHVQQLDILLRYFSKSQQKVVVEHVQSFNLGRAIASILVKCIGRSLEDLTKNKALFFYDGPNTMKNIERKLDEELSCNILNIDECNLHNVHNAFSSGLSAFGSDVELLGINVYFFKHAVRFSNLHEKQKDLGIPEHVFLRHVNNRWLMFLDSLERVLEQYEVLKAYFRSETGVRPGGAVLQKRLVMALSDKKKLEPR</sequence>
<gene>
    <name evidence="1" type="ORF">HPB49_004351</name>
</gene>
<keyword evidence="2" id="KW-1185">Reference proteome</keyword>
<protein>
    <submittedName>
        <fullName evidence="1">Uncharacterized protein</fullName>
    </submittedName>
</protein>
<proteinExistence type="predicted"/>
<organism evidence="1 2">
    <name type="scientific">Dermacentor silvarum</name>
    <name type="common">Tick</name>
    <dbReference type="NCBI Taxonomy" id="543639"/>
    <lineage>
        <taxon>Eukaryota</taxon>
        <taxon>Metazoa</taxon>
        <taxon>Ecdysozoa</taxon>
        <taxon>Arthropoda</taxon>
        <taxon>Chelicerata</taxon>
        <taxon>Arachnida</taxon>
        <taxon>Acari</taxon>
        <taxon>Parasitiformes</taxon>
        <taxon>Ixodida</taxon>
        <taxon>Ixodoidea</taxon>
        <taxon>Ixodidae</taxon>
        <taxon>Rhipicephalinae</taxon>
        <taxon>Dermacentor</taxon>
    </lineage>
</organism>
<evidence type="ECO:0000313" key="2">
    <source>
        <dbReference type="Proteomes" id="UP000821865"/>
    </source>
</evidence>
<dbReference type="Proteomes" id="UP000821865">
    <property type="component" value="Chromosome 1"/>
</dbReference>
<name>A0ACB8DUP3_DERSI</name>
<reference evidence="1" key="1">
    <citation type="submission" date="2020-05" db="EMBL/GenBank/DDBJ databases">
        <title>Large-scale comparative analyses of tick genomes elucidate their genetic diversity and vector capacities.</title>
        <authorList>
            <person name="Jia N."/>
            <person name="Wang J."/>
            <person name="Shi W."/>
            <person name="Du L."/>
            <person name="Sun Y."/>
            <person name="Zhan W."/>
            <person name="Jiang J."/>
            <person name="Wang Q."/>
            <person name="Zhang B."/>
            <person name="Ji P."/>
            <person name="Sakyi L.B."/>
            <person name="Cui X."/>
            <person name="Yuan T."/>
            <person name="Jiang B."/>
            <person name="Yang W."/>
            <person name="Lam T.T.-Y."/>
            <person name="Chang Q."/>
            <person name="Ding S."/>
            <person name="Wang X."/>
            <person name="Zhu J."/>
            <person name="Ruan X."/>
            <person name="Zhao L."/>
            <person name="Wei J."/>
            <person name="Que T."/>
            <person name="Du C."/>
            <person name="Cheng J."/>
            <person name="Dai P."/>
            <person name="Han X."/>
            <person name="Huang E."/>
            <person name="Gao Y."/>
            <person name="Liu J."/>
            <person name="Shao H."/>
            <person name="Ye R."/>
            <person name="Li L."/>
            <person name="Wei W."/>
            <person name="Wang X."/>
            <person name="Wang C."/>
            <person name="Yang T."/>
            <person name="Huo Q."/>
            <person name="Li W."/>
            <person name="Guo W."/>
            <person name="Chen H."/>
            <person name="Zhou L."/>
            <person name="Ni X."/>
            <person name="Tian J."/>
            <person name="Zhou Y."/>
            <person name="Sheng Y."/>
            <person name="Liu T."/>
            <person name="Pan Y."/>
            <person name="Xia L."/>
            <person name="Li J."/>
            <person name="Zhao F."/>
            <person name="Cao W."/>
        </authorList>
    </citation>
    <scope>NUCLEOTIDE SEQUENCE</scope>
    <source>
        <strain evidence="1">Dsil-2018</strain>
    </source>
</reference>
<evidence type="ECO:0000313" key="1">
    <source>
        <dbReference type="EMBL" id="KAH7978063.1"/>
    </source>
</evidence>
<accession>A0ACB8DUP3</accession>